<gene>
    <name evidence="1" type="ORF">C7B77_00355</name>
</gene>
<reference evidence="1 2" key="1">
    <citation type="submission" date="2018-03" db="EMBL/GenBank/DDBJ databases">
        <title>The ancient ancestry and fast evolution of plastids.</title>
        <authorList>
            <person name="Moore K.R."/>
            <person name="Magnabosco C."/>
            <person name="Momper L."/>
            <person name="Gold D.A."/>
            <person name="Bosak T."/>
            <person name="Fournier G.P."/>
        </authorList>
    </citation>
    <scope>NUCLEOTIDE SEQUENCE [LARGE SCALE GENOMIC DNA]</scope>
    <source>
        <strain evidence="1 2">CCALA 037</strain>
    </source>
</reference>
<evidence type="ECO:0000313" key="2">
    <source>
        <dbReference type="Proteomes" id="UP000238937"/>
    </source>
</evidence>
<accession>A0A2T1GNV2</accession>
<dbReference type="OrthoDB" id="582667at2"/>
<evidence type="ECO:0000313" key="1">
    <source>
        <dbReference type="EMBL" id="PSB59589.1"/>
    </source>
</evidence>
<comment type="caution">
    <text evidence="1">The sequence shown here is derived from an EMBL/GenBank/DDBJ whole genome shotgun (WGS) entry which is preliminary data.</text>
</comment>
<proteinExistence type="predicted"/>
<dbReference type="Proteomes" id="UP000238937">
    <property type="component" value="Unassembled WGS sequence"/>
</dbReference>
<sequence length="319" mass="36320">MVNSHRRLKEFQEHSRSIFQQLQQSNYKIPPGYKQWDKLSYSIAGQVALIEKFYVDSVSNYISHRLALWMIKDAPIYCLNKDLIGSLMETTLDNLEKILPDLPVALPTFLLLLPKEGLQTPQGDYIEYMVVHASQKHRPEDSEGASPKYPGIEIKNLKHESSLLIDCSAIDSGNFIWFSGVNLEADGSISFEEGENLGVAHMSQDDLNFTNSLRILCVQILLLLTYEPDLLTDSSEADLPTKGRGFSKLSKDTKSAYRYPRWLGKNYKTTTESSNFQGGTHKSPETHWRKGHFKKVAIGKDRAERKVVWIRPVLVNSDR</sequence>
<keyword evidence="2" id="KW-1185">Reference proteome</keyword>
<dbReference type="InterPro" id="IPR058915">
    <property type="entry name" value="AcrVA2-like"/>
</dbReference>
<dbReference type="RefSeq" id="WP_106299335.1">
    <property type="nucleotide sequence ID" value="NZ_PVWO01000002.1"/>
</dbReference>
<protein>
    <submittedName>
        <fullName evidence="1">Uncharacterized protein</fullName>
    </submittedName>
</protein>
<dbReference type="AlphaFoldDB" id="A0A2T1GNV2"/>
<dbReference type="Pfam" id="PF26125">
    <property type="entry name" value="AcrVA2-like"/>
    <property type="match status" value="1"/>
</dbReference>
<name>A0A2T1GNV2_9CYAN</name>
<organism evidence="1 2">
    <name type="scientific">Chamaesiphon polymorphus CCALA 037</name>
    <dbReference type="NCBI Taxonomy" id="2107692"/>
    <lineage>
        <taxon>Bacteria</taxon>
        <taxon>Bacillati</taxon>
        <taxon>Cyanobacteriota</taxon>
        <taxon>Cyanophyceae</taxon>
        <taxon>Gomontiellales</taxon>
        <taxon>Chamaesiphonaceae</taxon>
        <taxon>Chamaesiphon</taxon>
    </lineage>
</organism>
<dbReference type="EMBL" id="PVWO01000002">
    <property type="protein sequence ID" value="PSB59589.1"/>
    <property type="molecule type" value="Genomic_DNA"/>
</dbReference>